<dbReference type="SMART" id="SM00511">
    <property type="entry name" value="ORANGE"/>
    <property type="match status" value="1"/>
</dbReference>
<keyword evidence="4" id="KW-0238">DNA-binding</keyword>
<evidence type="ECO:0000256" key="5">
    <source>
        <dbReference type="ARBA" id="ARBA00023163"/>
    </source>
</evidence>
<dbReference type="Gene3D" id="4.10.280.10">
    <property type="entry name" value="Helix-loop-helix DNA-binding domain"/>
    <property type="match status" value="1"/>
</dbReference>
<dbReference type="SUPFAM" id="SSF158457">
    <property type="entry name" value="Orange domain-like"/>
    <property type="match status" value="1"/>
</dbReference>
<feature type="region of interest" description="Disordered" evidence="7">
    <location>
        <begin position="1"/>
        <end position="41"/>
    </location>
</feature>
<dbReference type="PANTHER" id="PTHR10985">
    <property type="entry name" value="BASIC HELIX-LOOP-HELIX TRANSCRIPTION FACTOR, HES-RELATED"/>
    <property type="match status" value="1"/>
</dbReference>
<comment type="subcellular location">
    <subcellularLocation>
        <location evidence="1">Nucleus</location>
    </subcellularLocation>
</comment>
<organism evidence="10">
    <name type="scientific">Phallusia mammillata</name>
    <dbReference type="NCBI Taxonomy" id="59560"/>
    <lineage>
        <taxon>Eukaryota</taxon>
        <taxon>Metazoa</taxon>
        <taxon>Chordata</taxon>
        <taxon>Tunicata</taxon>
        <taxon>Ascidiacea</taxon>
        <taxon>Phlebobranchia</taxon>
        <taxon>Ascidiidae</taxon>
        <taxon>Phallusia</taxon>
    </lineage>
</organism>
<evidence type="ECO:0000256" key="7">
    <source>
        <dbReference type="SAM" id="MobiDB-lite"/>
    </source>
</evidence>
<dbReference type="Pfam" id="PF00010">
    <property type="entry name" value="HLH"/>
    <property type="match status" value="1"/>
</dbReference>
<feature type="compositionally biased region" description="Polar residues" evidence="7">
    <location>
        <begin position="1"/>
        <end position="23"/>
    </location>
</feature>
<evidence type="ECO:0000256" key="1">
    <source>
        <dbReference type="ARBA" id="ARBA00004123"/>
    </source>
</evidence>
<dbReference type="GO" id="GO:0003677">
    <property type="term" value="F:DNA binding"/>
    <property type="evidence" value="ECO:0007669"/>
    <property type="project" value="UniProtKB-KW"/>
</dbReference>
<dbReference type="InterPro" id="IPR036638">
    <property type="entry name" value="HLH_DNA-bd_sf"/>
</dbReference>
<feature type="compositionally biased region" description="Low complexity" evidence="7">
    <location>
        <begin position="413"/>
        <end position="423"/>
    </location>
</feature>
<dbReference type="InterPro" id="IPR003650">
    <property type="entry name" value="Orange_dom"/>
</dbReference>
<evidence type="ECO:0000256" key="2">
    <source>
        <dbReference type="ARBA" id="ARBA00022491"/>
    </source>
</evidence>
<dbReference type="GO" id="GO:0006355">
    <property type="term" value="P:regulation of DNA-templated transcription"/>
    <property type="evidence" value="ECO:0007669"/>
    <property type="project" value="InterPro"/>
</dbReference>
<keyword evidence="3" id="KW-0805">Transcription regulation</keyword>
<feature type="compositionally biased region" description="Basic and acidic residues" evidence="7">
    <location>
        <begin position="285"/>
        <end position="295"/>
    </location>
</feature>
<name>A0A6F9DF39_9ASCI</name>
<dbReference type="GO" id="GO:0005634">
    <property type="term" value="C:nucleus"/>
    <property type="evidence" value="ECO:0007669"/>
    <property type="project" value="UniProtKB-SubCell"/>
</dbReference>
<dbReference type="CDD" id="cd18913">
    <property type="entry name" value="bHLH-O_hairy_like"/>
    <property type="match status" value="1"/>
</dbReference>
<dbReference type="AlphaFoldDB" id="A0A6F9DF39"/>
<evidence type="ECO:0000256" key="6">
    <source>
        <dbReference type="ARBA" id="ARBA00023242"/>
    </source>
</evidence>
<evidence type="ECO:0000313" key="10">
    <source>
        <dbReference type="EMBL" id="CAB3252621.1"/>
    </source>
</evidence>
<protein>
    <submittedName>
        <fullName evidence="10">E(Spl)/hairy-c</fullName>
    </submittedName>
</protein>
<evidence type="ECO:0000256" key="4">
    <source>
        <dbReference type="ARBA" id="ARBA00023125"/>
    </source>
</evidence>
<feature type="region of interest" description="Disordered" evidence="7">
    <location>
        <begin position="187"/>
        <end position="210"/>
    </location>
</feature>
<feature type="domain" description="BHLH" evidence="8">
    <location>
        <begin position="28"/>
        <end position="85"/>
    </location>
</feature>
<gene>
    <name evidence="10" type="primary">Hes.c</name>
</gene>
<keyword evidence="6" id="KW-0539">Nucleus</keyword>
<dbReference type="InterPro" id="IPR050370">
    <property type="entry name" value="HES_HEY"/>
</dbReference>
<feature type="compositionally biased region" description="Basic and acidic residues" evidence="7">
    <location>
        <begin position="387"/>
        <end position="398"/>
    </location>
</feature>
<keyword evidence="2" id="KW-0678">Repressor</keyword>
<dbReference type="GO" id="GO:0046983">
    <property type="term" value="F:protein dimerization activity"/>
    <property type="evidence" value="ECO:0007669"/>
    <property type="project" value="InterPro"/>
</dbReference>
<dbReference type="SMART" id="SM00353">
    <property type="entry name" value="HLH"/>
    <property type="match status" value="1"/>
</dbReference>
<dbReference type="PROSITE" id="PS51054">
    <property type="entry name" value="ORANGE"/>
    <property type="match status" value="1"/>
</dbReference>
<dbReference type="FunFam" id="4.10.280.10:FF:000009">
    <property type="entry name" value="Transcription factor HES-1"/>
    <property type="match status" value="1"/>
</dbReference>
<proteinExistence type="evidence at transcript level"/>
<sequence>MQPDSMSSSDEAQTGDADSSVGSSYAERRKSSKPIMEKRRRARINSSLNELKSILLEALKKDSTRHSKLEKADILEMTVKYLKNVERQRLSVNLSIDPTIVDKYRAGFSECRNEVMKFLSTCEGVTVDVRTRLLSHLGSCLQSIQSQSNLFDESGLGLEVPSFPSPILQNGHNQQIRVRFPEPNVPISNSSNNANIAPKPPPASTPTSEPQIAVLHSTPPRRYAPSLVLAEGTQLTSAIGGLDSGNIAVLVPQIGGGTTTAFLTTLSGTPHFVETVPMSTGKTGEANKGDRDGNKLGKNTIFGTKKSPNHREILPKGMEKGPSPNKHCSTDFCLSHVETKNMVQHSEKSLNNSNVYTPANHACAHSETIRLSAEPPKKRRRTQSKTEFTKTEKRKSNEDCDPGFAETMKSHHSPPASTTSSASREMDGDCSDSSVGTPHRVGCNPIGGRGPWRPWSKPRIAGEDT</sequence>
<dbReference type="EMBL" id="LR785736">
    <property type="protein sequence ID" value="CAB3252621.1"/>
    <property type="molecule type" value="mRNA"/>
</dbReference>
<keyword evidence="5" id="KW-0804">Transcription</keyword>
<accession>A0A6F9DF39</accession>
<evidence type="ECO:0000256" key="3">
    <source>
        <dbReference type="ARBA" id="ARBA00023015"/>
    </source>
</evidence>
<dbReference type="Pfam" id="PF07527">
    <property type="entry name" value="Hairy_orange"/>
    <property type="match status" value="1"/>
</dbReference>
<dbReference type="InterPro" id="IPR011598">
    <property type="entry name" value="bHLH_dom"/>
</dbReference>
<dbReference type="SUPFAM" id="SSF47459">
    <property type="entry name" value="HLH, helix-loop-helix DNA-binding domain"/>
    <property type="match status" value="1"/>
</dbReference>
<reference evidence="10" key="1">
    <citation type="submission" date="2020-04" db="EMBL/GenBank/DDBJ databases">
        <authorList>
            <person name="Neveu A P."/>
        </authorList>
    </citation>
    <scope>NUCLEOTIDE SEQUENCE</scope>
    <source>
        <tissue evidence="10">Whole embryo</tissue>
    </source>
</reference>
<feature type="region of interest" description="Disordered" evidence="7">
    <location>
        <begin position="275"/>
        <end position="312"/>
    </location>
</feature>
<evidence type="ECO:0000259" key="9">
    <source>
        <dbReference type="PROSITE" id="PS51054"/>
    </source>
</evidence>
<feature type="region of interest" description="Disordered" evidence="7">
    <location>
        <begin position="366"/>
        <end position="465"/>
    </location>
</feature>
<feature type="domain" description="Orange" evidence="9">
    <location>
        <begin position="104"/>
        <end position="137"/>
    </location>
</feature>
<dbReference type="Gene3D" id="6.10.250.980">
    <property type="match status" value="1"/>
</dbReference>
<evidence type="ECO:0000259" key="8">
    <source>
        <dbReference type="PROSITE" id="PS50888"/>
    </source>
</evidence>
<feature type="compositionally biased region" description="Low complexity" evidence="7">
    <location>
        <begin position="187"/>
        <end position="197"/>
    </location>
</feature>
<dbReference type="PROSITE" id="PS50888">
    <property type="entry name" value="BHLH"/>
    <property type="match status" value="1"/>
</dbReference>